<dbReference type="Ensembl" id="ENSPKIT00000003963.1">
    <property type="protein sequence ID" value="ENSPKIP00000023283.1"/>
    <property type="gene ID" value="ENSPKIG00000006969.1"/>
</dbReference>
<dbReference type="GeneTree" id="ENSGT01130000278394"/>
<evidence type="ECO:0000313" key="2">
    <source>
        <dbReference type="Ensembl" id="ENSPKIP00000023283.1"/>
    </source>
</evidence>
<comment type="similarity">
    <text evidence="1">Belongs to the FAM216 family.</text>
</comment>
<dbReference type="Proteomes" id="UP000261540">
    <property type="component" value="Unplaced"/>
</dbReference>
<evidence type="ECO:0000256" key="1">
    <source>
        <dbReference type="ARBA" id="ARBA00008615"/>
    </source>
</evidence>
<reference evidence="2" key="1">
    <citation type="submission" date="2025-08" db="UniProtKB">
        <authorList>
            <consortium name="Ensembl"/>
        </authorList>
    </citation>
    <scope>IDENTIFICATION</scope>
</reference>
<organism evidence="2 3">
    <name type="scientific">Paramormyrops kingsleyae</name>
    <dbReference type="NCBI Taxonomy" id="1676925"/>
    <lineage>
        <taxon>Eukaryota</taxon>
        <taxon>Metazoa</taxon>
        <taxon>Chordata</taxon>
        <taxon>Craniata</taxon>
        <taxon>Vertebrata</taxon>
        <taxon>Euteleostomi</taxon>
        <taxon>Actinopterygii</taxon>
        <taxon>Neopterygii</taxon>
        <taxon>Teleostei</taxon>
        <taxon>Osteoglossocephala</taxon>
        <taxon>Osteoglossomorpha</taxon>
        <taxon>Osteoglossiformes</taxon>
        <taxon>Mormyridae</taxon>
        <taxon>Paramormyrops</taxon>
    </lineage>
</organism>
<protein>
    <submittedName>
        <fullName evidence="2">Uncharacterized protein</fullName>
    </submittedName>
</protein>
<reference evidence="2" key="2">
    <citation type="submission" date="2025-09" db="UniProtKB">
        <authorList>
            <consortium name="Ensembl"/>
        </authorList>
    </citation>
    <scope>IDENTIFICATION</scope>
</reference>
<dbReference type="PANTHER" id="PTHR16476">
    <property type="entry name" value="FAMILY WITH SEQUENCE SIMILARITY 216 MEMBER A"/>
    <property type="match status" value="1"/>
</dbReference>
<dbReference type="PANTHER" id="PTHR16476:SF4">
    <property type="entry name" value="PROTEIN FAM216A"/>
    <property type="match status" value="1"/>
</dbReference>
<name>A0A3B3RY96_9TELE</name>
<sequence length="137" mass="15416">MDPFKPNPKPTSEIQQLTAIHIPKSMMAAPFLQHPSLTPGQKQYLYSIANVYSTVHMRTLMKQHYLNVLHRCISKGLSLILNNSVLERNLFILYFGLRGSKGIDLLGAKLALTLHLPKHTCRGSAKDYGAPIMFPIF</sequence>
<dbReference type="AlphaFoldDB" id="A0A3B3RY96"/>
<keyword evidence="3" id="KW-1185">Reference proteome</keyword>
<accession>A0A3B3RY96</accession>
<proteinExistence type="inferred from homology"/>
<dbReference type="InterPro" id="IPR029373">
    <property type="entry name" value="FAM216"/>
</dbReference>
<dbReference type="Pfam" id="PF15107">
    <property type="entry name" value="FAM216B"/>
    <property type="match status" value="1"/>
</dbReference>
<evidence type="ECO:0000313" key="3">
    <source>
        <dbReference type="Proteomes" id="UP000261540"/>
    </source>
</evidence>
<dbReference type="STRING" id="1676925.ENSPKIP00000023283"/>